<dbReference type="Pfam" id="PF12680">
    <property type="entry name" value="SnoaL_2"/>
    <property type="match status" value="1"/>
</dbReference>
<dbReference type="RefSeq" id="WP_046768317.1">
    <property type="nucleotide sequence ID" value="NZ_KQ061225.1"/>
</dbReference>
<name>A0A1H2FWS5_9ACTN</name>
<dbReference type="OrthoDB" id="572586at2"/>
<feature type="domain" description="SnoaL-like" evidence="1">
    <location>
        <begin position="12"/>
        <end position="110"/>
    </location>
</feature>
<keyword evidence="3" id="KW-1185">Reference proteome</keyword>
<protein>
    <submittedName>
        <fullName evidence="2">SnoaL-like domain-containing protein</fullName>
    </submittedName>
</protein>
<reference evidence="3" key="1">
    <citation type="submission" date="2016-10" db="EMBL/GenBank/DDBJ databases">
        <authorList>
            <person name="Varghese N."/>
            <person name="Submissions S."/>
        </authorList>
    </citation>
    <scope>NUCLEOTIDE SEQUENCE [LARGE SCALE GENOMIC DNA]</scope>
    <source>
        <strain evidence="3">DSM 45079</strain>
    </source>
</reference>
<dbReference type="STRING" id="419479.SAMN04488563_0161"/>
<dbReference type="InterPro" id="IPR037401">
    <property type="entry name" value="SnoaL-like"/>
</dbReference>
<sequence length="126" mass="14435">MDSARVTAWIESYERAWRTPGVESLDEVFAAGATYQQSPYQDPVVGLTAIERMWEAQRDGPDEVFRMVTEVVAVDGDTAVVRAEVWYGDPVTEEFRDLWVVRLDDDGRCTWFEEWPFAPPGRRAMA</sequence>
<gene>
    <name evidence="2" type="ORF">SAMN04488563_0161</name>
</gene>
<accession>A0A1H2FWS5</accession>
<evidence type="ECO:0000313" key="3">
    <source>
        <dbReference type="Proteomes" id="UP000182977"/>
    </source>
</evidence>
<evidence type="ECO:0000259" key="1">
    <source>
        <dbReference type="Pfam" id="PF12680"/>
    </source>
</evidence>
<dbReference type="EMBL" id="LT629791">
    <property type="protein sequence ID" value="SDU11753.1"/>
    <property type="molecule type" value="Genomic_DNA"/>
</dbReference>
<proteinExistence type="predicted"/>
<dbReference type="Proteomes" id="UP000182977">
    <property type="component" value="Chromosome I"/>
</dbReference>
<evidence type="ECO:0000313" key="2">
    <source>
        <dbReference type="EMBL" id="SDU11753.1"/>
    </source>
</evidence>
<dbReference type="AlphaFoldDB" id="A0A1H2FWS5"/>
<dbReference type="SUPFAM" id="SSF54427">
    <property type="entry name" value="NTF2-like"/>
    <property type="match status" value="1"/>
</dbReference>
<dbReference type="Gene3D" id="3.10.450.50">
    <property type="match status" value="1"/>
</dbReference>
<organism evidence="2 3">
    <name type="scientific">Jiangella alkaliphila</name>
    <dbReference type="NCBI Taxonomy" id="419479"/>
    <lineage>
        <taxon>Bacteria</taxon>
        <taxon>Bacillati</taxon>
        <taxon>Actinomycetota</taxon>
        <taxon>Actinomycetes</taxon>
        <taxon>Jiangellales</taxon>
        <taxon>Jiangellaceae</taxon>
        <taxon>Jiangella</taxon>
    </lineage>
</organism>
<dbReference type="InterPro" id="IPR032710">
    <property type="entry name" value="NTF2-like_dom_sf"/>
</dbReference>